<dbReference type="Gene3D" id="3.30.10.20">
    <property type="match status" value="1"/>
</dbReference>
<feature type="region of interest" description="Disordered" evidence="1">
    <location>
        <begin position="187"/>
        <end position="238"/>
    </location>
</feature>
<keyword evidence="2" id="KW-1133">Transmembrane helix</keyword>
<dbReference type="CDD" id="cd06577">
    <property type="entry name" value="PASTA_pknB"/>
    <property type="match status" value="1"/>
</dbReference>
<name>A0ABT1BY90_9BACT</name>
<reference evidence="4 5" key="1">
    <citation type="submission" date="2022-06" db="EMBL/GenBank/DDBJ databases">
        <title>A taxonomic note on the genus Prevotella: Description of four novel genera and emended description of the genera Hallella and Xylanibacter.</title>
        <authorList>
            <person name="Hitch T.C.A."/>
        </authorList>
    </citation>
    <scope>NUCLEOTIDE SEQUENCE [LARGE SCALE GENOMIC DNA]</scope>
    <source>
        <strain evidence="4 5">DSM 100619</strain>
    </source>
</reference>
<dbReference type="EMBL" id="JAMXLY010000024">
    <property type="protein sequence ID" value="MCO6025670.1"/>
    <property type="molecule type" value="Genomic_DNA"/>
</dbReference>
<evidence type="ECO:0000313" key="5">
    <source>
        <dbReference type="Proteomes" id="UP001204015"/>
    </source>
</evidence>
<accession>A0ABT1BY90</accession>
<evidence type="ECO:0000256" key="1">
    <source>
        <dbReference type="SAM" id="MobiDB-lite"/>
    </source>
</evidence>
<organism evidence="4 5">
    <name type="scientific">Segatella cerevisiae</name>
    <dbReference type="NCBI Taxonomy" id="2053716"/>
    <lineage>
        <taxon>Bacteria</taxon>
        <taxon>Pseudomonadati</taxon>
        <taxon>Bacteroidota</taxon>
        <taxon>Bacteroidia</taxon>
        <taxon>Bacteroidales</taxon>
        <taxon>Prevotellaceae</taxon>
        <taxon>Segatella</taxon>
    </lineage>
</organism>
<keyword evidence="2" id="KW-0812">Transmembrane</keyword>
<evidence type="ECO:0000256" key="2">
    <source>
        <dbReference type="SAM" id="Phobius"/>
    </source>
</evidence>
<dbReference type="Proteomes" id="UP001204015">
    <property type="component" value="Unassembled WGS sequence"/>
</dbReference>
<dbReference type="PROSITE" id="PS51178">
    <property type="entry name" value="PASTA"/>
    <property type="match status" value="2"/>
</dbReference>
<sequence>MKSKKFFSKFLSRYLCGNLAAMAMVVFLLCVGVKYGIDIYTHHGEAIPVPNLLHKNFNDAQYILNELGLNIEVSDTGYVRSLPPGCILMQNPPAGEHVKSGHIIYVTINASDSPMIPIPDVIDNCSLREAMAKLTAMGFRLGQPKYIPGEQDWVYGLLVNGRQVHAGDKVSVDSPLIIEVGNGKLPASDSVNFVDPSEDEQDQTDEGGEDPFQEVQGTDPNAPSSEDNSSSNQANPDN</sequence>
<evidence type="ECO:0000259" key="3">
    <source>
        <dbReference type="PROSITE" id="PS51178"/>
    </source>
</evidence>
<keyword evidence="2" id="KW-0472">Membrane</keyword>
<feature type="transmembrane region" description="Helical" evidence="2">
    <location>
        <begin position="12"/>
        <end position="37"/>
    </location>
</feature>
<dbReference type="SUPFAM" id="SSF54184">
    <property type="entry name" value="Penicillin-binding protein 2x (pbp-2x), c-terminal domain"/>
    <property type="match status" value="1"/>
</dbReference>
<feature type="compositionally biased region" description="Acidic residues" evidence="1">
    <location>
        <begin position="196"/>
        <end position="212"/>
    </location>
</feature>
<feature type="domain" description="PASTA" evidence="3">
    <location>
        <begin position="44"/>
        <end position="110"/>
    </location>
</feature>
<dbReference type="SMART" id="SM00740">
    <property type="entry name" value="PASTA"/>
    <property type="match status" value="1"/>
</dbReference>
<dbReference type="InterPro" id="IPR005543">
    <property type="entry name" value="PASTA_dom"/>
</dbReference>
<comment type="caution">
    <text evidence="4">The sequence shown here is derived from an EMBL/GenBank/DDBJ whole genome shotgun (WGS) entry which is preliminary data.</text>
</comment>
<feature type="compositionally biased region" description="Polar residues" evidence="1">
    <location>
        <begin position="215"/>
        <end position="238"/>
    </location>
</feature>
<gene>
    <name evidence="4" type="ORF">NG821_07430</name>
</gene>
<evidence type="ECO:0000313" key="4">
    <source>
        <dbReference type="EMBL" id="MCO6025670.1"/>
    </source>
</evidence>
<feature type="domain" description="PASTA" evidence="3">
    <location>
        <begin position="112"/>
        <end position="182"/>
    </location>
</feature>
<keyword evidence="5" id="KW-1185">Reference proteome</keyword>
<dbReference type="Pfam" id="PF03793">
    <property type="entry name" value="PASTA"/>
    <property type="match status" value="1"/>
</dbReference>
<dbReference type="RefSeq" id="WP_252761025.1">
    <property type="nucleotide sequence ID" value="NZ_JAMXLY010000024.1"/>
</dbReference>
<protein>
    <submittedName>
        <fullName evidence="4">PASTA domain-containing protein</fullName>
    </submittedName>
</protein>
<proteinExistence type="predicted"/>